<protein>
    <recommendedName>
        <fullName evidence="4">DUF333 domain-containing protein</fullName>
    </recommendedName>
</protein>
<evidence type="ECO:0000256" key="1">
    <source>
        <dbReference type="SAM" id="SignalP"/>
    </source>
</evidence>
<proteinExistence type="predicted"/>
<dbReference type="InterPro" id="IPR005590">
    <property type="entry name" value="DUF333"/>
</dbReference>
<gene>
    <name evidence="2" type="ORF">AZI87_07430</name>
</gene>
<dbReference type="AlphaFoldDB" id="A0A162GVJ8"/>
<evidence type="ECO:0000313" key="3">
    <source>
        <dbReference type="Proteomes" id="UP000075799"/>
    </source>
</evidence>
<evidence type="ECO:0008006" key="4">
    <source>
        <dbReference type="Google" id="ProtNLM"/>
    </source>
</evidence>
<feature type="chain" id="PRO_5013131030" description="DUF333 domain-containing protein" evidence="1">
    <location>
        <begin position="16"/>
        <end position="127"/>
    </location>
</feature>
<sequence length="127" mass="14415">MMNLFFAAVVGFAFAANSPLKLRYFQNESYKQVVTEKVGQFRVDEKCAKSISCKSLQIAKGGPYKIHKTKASFIGNPAANYCWDVGAKNRVLKDEKNNQYDFCAFEDGSIIDAWSLYRAHYPQPKIK</sequence>
<evidence type="ECO:0000313" key="2">
    <source>
        <dbReference type="EMBL" id="KYG69047.1"/>
    </source>
</evidence>
<dbReference type="OrthoDB" id="5296850at2"/>
<keyword evidence="1" id="KW-0732">Signal</keyword>
<feature type="signal peptide" evidence="1">
    <location>
        <begin position="1"/>
        <end position="15"/>
    </location>
</feature>
<dbReference type="RefSeq" id="WP_063205890.1">
    <property type="nucleotide sequence ID" value="NZ_LUKD01000001.1"/>
</dbReference>
<dbReference type="EMBL" id="LUKD01000001">
    <property type="protein sequence ID" value="KYG69047.1"/>
    <property type="molecule type" value="Genomic_DNA"/>
</dbReference>
<dbReference type="Pfam" id="PF03891">
    <property type="entry name" value="DUF333"/>
    <property type="match status" value="1"/>
</dbReference>
<name>A0A162GVJ8_BDEBC</name>
<accession>A0A162GVJ8</accession>
<organism evidence="2 3">
    <name type="scientific">Bdellovibrio bacteriovorus</name>
    <dbReference type="NCBI Taxonomy" id="959"/>
    <lineage>
        <taxon>Bacteria</taxon>
        <taxon>Pseudomonadati</taxon>
        <taxon>Bdellovibrionota</taxon>
        <taxon>Bdellovibrionia</taxon>
        <taxon>Bdellovibrionales</taxon>
        <taxon>Pseudobdellovibrionaceae</taxon>
        <taxon>Bdellovibrio</taxon>
    </lineage>
</organism>
<reference evidence="2 3" key="1">
    <citation type="submission" date="2016-03" db="EMBL/GenBank/DDBJ databases">
        <authorList>
            <person name="Ploux O."/>
        </authorList>
    </citation>
    <scope>NUCLEOTIDE SEQUENCE [LARGE SCALE GENOMIC DNA]</scope>
    <source>
        <strain evidence="2 3">EC13</strain>
    </source>
</reference>
<dbReference type="Proteomes" id="UP000075799">
    <property type="component" value="Unassembled WGS sequence"/>
</dbReference>
<comment type="caution">
    <text evidence="2">The sequence shown here is derived from an EMBL/GenBank/DDBJ whole genome shotgun (WGS) entry which is preliminary data.</text>
</comment>